<organism evidence="3">
    <name type="scientific">Candidatus Atribacter allofermentans</name>
    <dbReference type="NCBI Taxonomy" id="1852833"/>
    <lineage>
        <taxon>Bacteria</taxon>
        <taxon>Pseudomonadati</taxon>
        <taxon>Atribacterota</taxon>
        <taxon>Atribacteria</taxon>
        <taxon>Atribacterales</taxon>
        <taxon>Atribacteraceae</taxon>
        <taxon>Atribacter</taxon>
    </lineage>
</organism>
<name>A0A1V5T1Y3_9BACT</name>
<dbReference type="SUPFAM" id="SSF55920">
    <property type="entry name" value="Creatinase/aminopeptidase"/>
    <property type="match status" value="1"/>
</dbReference>
<dbReference type="CDD" id="cd01066">
    <property type="entry name" value="APP_MetAP"/>
    <property type="match status" value="1"/>
</dbReference>
<dbReference type="InterPro" id="IPR036005">
    <property type="entry name" value="Creatinase/aminopeptidase-like"/>
</dbReference>
<dbReference type="Pfam" id="PF01321">
    <property type="entry name" value="Creatinase_N"/>
    <property type="match status" value="1"/>
</dbReference>
<protein>
    <submittedName>
        <fullName evidence="3">Putative peptidase</fullName>
        <ecNumber evidence="3">3.4.-.-</ecNumber>
    </submittedName>
</protein>
<dbReference type="InterPro" id="IPR000587">
    <property type="entry name" value="Creatinase_N"/>
</dbReference>
<dbReference type="Gene3D" id="3.90.230.10">
    <property type="entry name" value="Creatinase/methionine aminopeptidase superfamily"/>
    <property type="match status" value="1"/>
</dbReference>
<dbReference type="EMBL" id="MWBQ01000032">
    <property type="protein sequence ID" value="OQA60787.1"/>
    <property type="molecule type" value="Genomic_DNA"/>
</dbReference>
<dbReference type="AlphaFoldDB" id="A0A1V5T1Y3"/>
<gene>
    <name evidence="3" type="ORF">BWY41_00502</name>
</gene>
<dbReference type="Gene3D" id="3.40.350.10">
    <property type="entry name" value="Creatinase/prolidase N-terminal domain"/>
    <property type="match status" value="1"/>
</dbReference>
<dbReference type="SUPFAM" id="SSF53092">
    <property type="entry name" value="Creatinase/prolidase N-terminal domain"/>
    <property type="match status" value="1"/>
</dbReference>
<evidence type="ECO:0000313" key="3">
    <source>
        <dbReference type="EMBL" id="OQA60787.1"/>
    </source>
</evidence>
<dbReference type="EC" id="3.4.-.-" evidence="3"/>
<proteinExistence type="predicted"/>
<feature type="domain" description="Creatinase N-terminal" evidence="2">
    <location>
        <begin position="11"/>
        <end position="158"/>
    </location>
</feature>
<dbReference type="PANTHER" id="PTHR46112:SF2">
    <property type="entry name" value="XAA-PRO AMINOPEPTIDASE P-RELATED"/>
    <property type="match status" value="1"/>
</dbReference>
<dbReference type="InterPro" id="IPR050659">
    <property type="entry name" value="Peptidase_M24B"/>
</dbReference>
<dbReference type="GO" id="GO:0016787">
    <property type="term" value="F:hydrolase activity"/>
    <property type="evidence" value="ECO:0007669"/>
    <property type="project" value="UniProtKB-KW"/>
</dbReference>
<dbReference type="InterPro" id="IPR000994">
    <property type="entry name" value="Pept_M24"/>
</dbReference>
<dbReference type="Proteomes" id="UP000485569">
    <property type="component" value="Unassembled WGS sequence"/>
</dbReference>
<comment type="caution">
    <text evidence="3">The sequence shown here is derived from an EMBL/GenBank/DDBJ whole genome shotgun (WGS) entry which is preliminary data.</text>
</comment>
<sequence>MLLPEYEMKSRLKKVQDLLVTKDLPGTLVYYDELNIANGWYLSGWCPQFESGCLFIPRQGEPMILGGPESEPFAKTDSAIKKTKNIPVFMVPEEEYPNATISSFAEVFDEIGIKGKSQKLGVVGLDKMPFGVYQLLKKDLLGIDLVDITAEYEQFRKIKSPWEQEQIRKAFAIADQSFQMMKPLVREGVSEIEIAGAGEGKARSLGANWFAFKAIVASGERTSGVVPTASDKKLQVGETVMMGLSPRYNGYAGVFGYTMVVGGKFNEAQRRCINDMVEAYRITKSNLKPGMIGKDINAVTHEFVTKQGYGKNIVCPFAHTIGLMEAEAPFFGPNSNDILQAGMTVCVDVSVFSVPEANGVRFESAFLITDKGPEPLSPYMDQLILNTKV</sequence>
<dbReference type="Pfam" id="PF00557">
    <property type="entry name" value="Peptidase_M24"/>
    <property type="match status" value="1"/>
</dbReference>
<evidence type="ECO:0000259" key="2">
    <source>
        <dbReference type="Pfam" id="PF01321"/>
    </source>
</evidence>
<evidence type="ECO:0000259" key="1">
    <source>
        <dbReference type="Pfam" id="PF00557"/>
    </source>
</evidence>
<dbReference type="PANTHER" id="PTHR46112">
    <property type="entry name" value="AMINOPEPTIDASE"/>
    <property type="match status" value="1"/>
</dbReference>
<reference evidence="3" key="1">
    <citation type="submission" date="2017-02" db="EMBL/GenBank/DDBJ databases">
        <title>Delving into the versatile metabolic prowess of the omnipresent phylum Bacteroidetes.</title>
        <authorList>
            <person name="Nobu M.K."/>
            <person name="Mei R."/>
            <person name="Narihiro T."/>
            <person name="Kuroda K."/>
            <person name="Liu W.-T."/>
        </authorList>
    </citation>
    <scope>NUCLEOTIDE SEQUENCE</scope>
    <source>
        <strain evidence="3">ADurb.Bin276</strain>
    </source>
</reference>
<dbReference type="InterPro" id="IPR029149">
    <property type="entry name" value="Creatin/AminoP/Spt16_N"/>
</dbReference>
<feature type="domain" description="Peptidase M24" evidence="1">
    <location>
        <begin position="165"/>
        <end position="370"/>
    </location>
</feature>
<keyword evidence="3" id="KW-0378">Hydrolase</keyword>
<accession>A0A1V5T1Y3</accession>